<keyword evidence="7" id="KW-0813">Transport</keyword>
<feature type="transmembrane region" description="Helical" evidence="7">
    <location>
        <begin position="406"/>
        <end position="431"/>
    </location>
</feature>
<keyword evidence="6 7" id="KW-0472">Membrane</keyword>
<proteinExistence type="inferred from homology"/>
<feature type="transmembrane region" description="Helical" evidence="7">
    <location>
        <begin position="90"/>
        <end position="113"/>
    </location>
</feature>
<keyword evidence="4 7" id="KW-0812">Transmembrane</keyword>
<comment type="subcellular location">
    <subcellularLocation>
        <location evidence="1 7">Cell inner membrane</location>
        <topology evidence="1 7">Multi-pass membrane protein</topology>
    </subcellularLocation>
</comment>
<comment type="subunit">
    <text evidence="7">The complex comprises the extracytoplasmic solute receptor protein and the two transmembrane proteins.</text>
</comment>
<dbReference type="Proteomes" id="UP001251085">
    <property type="component" value="Unassembled WGS sequence"/>
</dbReference>
<organism evidence="9 10">
    <name type="scientific">Paracoccus broussonetiae</name>
    <dbReference type="NCBI Taxonomy" id="3075834"/>
    <lineage>
        <taxon>Bacteria</taxon>
        <taxon>Pseudomonadati</taxon>
        <taxon>Pseudomonadota</taxon>
        <taxon>Alphaproteobacteria</taxon>
        <taxon>Rhodobacterales</taxon>
        <taxon>Paracoccaceae</taxon>
        <taxon>Paracoccus</taxon>
    </lineage>
</organism>
<dbReference type="PIRSF" id="PIRSF006066">
    <property type="entry name" value="HI0050"/>
    <property type="match status" value="1"/>
</dbReference>
<feature type="transmembrane region" description="Helical" evidence="7">
    <location>
        <begin position="174"/>
        <end position="197"/>
    </location>
</feature>
<reference evidence="10" key="1">
    <citation type="submission" date="2023-07" db="EMBL/GenBank/DDBJ databases">
        <title>Characterization of two Paracoccaceae strains isolated from Phycosphere and proposal of Xinfangfangia lacusdiani sp. nov.</title>
        <authorList>
            <person name="Deng Y."/>
            <person name="Zhang Y.Q."/>
        </authorList>
    </citation>
    <scope>NUCLEOTIDE SEQUENCE [LARGE SCALE GENOMIC DNA]</scope>
    <source>
        <strain evidence="10">CPCC 101403</strain>
    </source>
</reference>
<dbReference type="PANTHER" id="PTHR33362:SF4">
    <property type="entry name" value="2,3-DIKETO-L-GULONATE TRAP TRANSPORTER LARGE PERMEASE PROTEIN YIAN"/>
    <property type="match status" value="1"/>
</dbReference>
<protein>
    <recommendedName>
        <fullName evidence="7">TRAP transporter large permease protein</fullName>
    </recommendedName>
</protein>
<keyword evidence="5 7" id="KW-1133">Transmembrane helix</keyword>
<dbReference type="EMBL" id="JAVRQI010000002">
    <property type="protein sequence ID" value="MDT1060977.1"/>
    <property type="molecule type" value="Genomic_DNA"/>
</dbReference>
<feature type="transmembrane region" description="Helical" evidence="7">
    <location>
        <begin position="12"/>
        <end position="37"/>
    </location>
</feature>
<feature type="transmembrane region" description="Helical" evidence="7">
    <location>
        <begin position="320"/>
        <end position="349"/>
    </location>
</feature>
<comment type="caution">
    <text evidence="9">The sequence shown here is derived from an EMBL/GenBank/DDBJ whole genome shotgun (WGS) entry which is preliminary data.</text>
</comment>
<evidence type="ECO:0000256" key="3">
    <source>
        <dbReference type="ARBA" id="ARBA00022519"/>
    </source>
</evidence>
<keyword evidence="3 7" id="KW-0997">Cell inner membrane</keyword>
<dbReference type="Pfam" id="PF06808">
    <property type="entry name" value="DctM"/>
    <property type="match status" value="1"/>
</dbReference>
<name>A0ABU3E9T9_9RHOB</name>
<evidence type="ECO:0000256" key="7">
    <source>
        <dbReference type="RuleBase" id="RU369079"/>
    </source>
</evidence>
<feature type="transmembrane region" description="Helical" evidence="7">
    <location>
        <begin position="246"/>
        <end position="262"/>
    </location>
</feature>
<comment type="function">
    <text evidence="7">Part of the tripartite ATP-independent periplasmic (TRAP) transport system.</text>
</comment>
<evidence type="ECO:0000259" key="8">
    <source>
        <dbReference type="Pfam" id="PF06808"/>
    </source>
</evidence>
<keyword evidence="2" id="KW-1003">Cell membrane</keyword>
<comment type="similarity">
    <text evidence="7">Belongs to the TRAP transporter large permease family.</text>
</comment>
<feature type="domain" description="TRAP C4-dicarboxylate transport system permease DctM subunit" evidence="8">
    <location>
        <begin position="12"/>
        <end position="422"/>
    </location>
</feature>
<gene>
    <name evidence="9" type="ORF">RM190_03840</name>
</gene>
<evidence type="ECO:0000256" key="2">
    <source>
        <dbReference type="ARBA" id="ARBA00022475"/>
    </source>
</evidence>
<dbReference type="RefSeq" id="WP_311758083.1">
    <property type="nucleotide sequence ID" value="NZ_JAVRQI010000002.1"/>
</dbReference>
<comment type="caution">
    <text evidence="7">Lacks conserved residue(s) required for the propagation of feature annotation.</text>
</comment>
<evidence type="ECO:0000313" key="10">
    <source>
        <dbReference type="Proteomes" id="UP001251085"/>
    </source>
</evidence>
<feature type="transmembrane region" description="Helical" evidence="7">
    <location>
        <begin position="58"/>
        <end position="78"/>
    </location>
</feature>
<feature type="transmembrane region" description="Helical" evidence="7">
    <location>
        <begin position="218"/>
        <end position="240"/>
    </location>
</feature>
<evidence type="ECO:0000313" key="9">
    <source>
        <dbReference type="EMBL" id="MDT1060977.1"/>
    </source>
</evidence>
<evidence type="ECO:0000256" key="6">
    <source>
        <dbReference type="ARBA" id="ARBA00023136"/>
    </source>
</evidence>
<feature type="transmembrane region" description="Helical" evidence="7">
    <location>
        <begin position="134"/>
        <end position="154"/>
    </location>
</feature>
<dbReference type="InterPro" id="IPR004681">
    <property type="entry name" value="TRAP_DctM"/>
</dbReference>
<dbReference type="InterPro" id="IPR010656">
    <property type="entry name" value="DctM"/>
</dbReference>
<sequence>MTFLHLAGPALVVTLLFLLRTPITWAMAIGALSFFVLNIDMIPLSNFAQEMAEGSQSVSLLALPLFVLAGCIMNASGITRRLINLADVLVGHMVGALAQMCTILGVLLGGLTASSNADAAMLSKTLGNQMVRKGYSPAFAAVITSSASIITALIPPSIGLIIYGYLSETSIGRLFAAGLLPGLVLAVALMLTTRIVAGRRGYLPQRTTRATKAELRSAFFDGLWALSIPVVILGGTRYGLFTTTESGAIVVLYVLFISIFVYREMRWRDLPEVMAEAARDSATVMIMICAAAAFGFYLSWEAVPQSLSSWIEGVTSNPLLMLLLINVVLIVLGTAIEGSAALIILTPMLMPIVTKVGIDPVHFGIVFITNLTIAGITPPVGGMMYISSQILRVSMMEYAREVLPFLLAMTIVLVVLSVFPQISLLLPNLIYGSSVPMP</sequence>
<accession>A0ABU3E9T9</accession>
<evidence type="ECO:0000256" key="4">
    <source>
        <dbReference type="ARBA" id="ARBA00022692"/>
    </source>
</evidence>
<feature type="transmembrane region" description="Helical" evidence="7">
    <location>
        <begin position="282"/>
        <end position="300"/>
    </location>
</feature>
<dbReference type="PANTHER" id="PTHR33362">
    <property type="entry name" value="SIALIC ACID TRAP TRANSPORTER PERMEASE PROTEIN SIAT-RELATED"/>
    <property type="match status" value="1"/>
</dbReference>
<evidence type="ECO:0000256" key="1">
    <source>
        <dbReference type="ARBA" id="ARBA00004429"/>
    </source>
</evidence>
<keyword evidence="10" id="KW-1185">Reference proteome</keyword>
<dbReference type="NCBIfam" id="TIGR00786">
    <property type="entry name" value="dctM"/>
    <property type="match status" value="1"/>
</dbReference>
<evidence type="ECO:0000256" key="5">
    <source>
        <dbReference type="ARBA" id="ARBA00022989"/>
    </source>
</evidence>